<dbReference type="GO" id="GO:0006281">
    <property type="term" value="P:DNA repair"/>
    <property type="evidence" value="ECO:0007669"/>
    <property type="project" value="InterPro"/>
</dbReference>
<dbReference type="Pfam" id="PF04679">
    <property type="entry name" value="DNA_ligase_A_C"/>
    <property type="match status" value="1"/>
</dbReference>
<evidence type="ECO:0000313" key="12">
    <source>
        <dbReference type="EMBL" id="CAD9083542.1"/>
    </source>
</evidence>
<dbReference type="InterPro" id="IPR012309">
    <property type="entry name" value="DNA_ligase_ATP-dep_C"/>
</dbReference>
<dbReference type="SUPFAM" id="SSF117018">
    <property type="entry name" value="ATP-dependent DNA ligase DNA-binding domain"/>
    <property type="match status" value="1"/>
</dbReference>
<dbReference type="Pfam" id="PF04675">
    <property type="entry name" value="DNA_ligase_A_N"/>
    <property type="match status" value="1"/>
</dbReference>
<dbReference type="SUPFAM" id="SSF117839">
    <property type="entry name" value="WWE domain"/>
    <property type="match status" value="1"/>
</dbReference>
<dbReference type="InterPro" id="IPR036599">
    <property type="entry name" value="DNA_ligase_N_sf"/>
</dbReference>
<dbReference type="InterPro" id="IPR016059">
    <property type="entry name" value="DNA_ligase_ATP-dep_CS"/>
</dbReference>
<dbReference type="Pfam" id="PF02825">
    <property type="entry name" value="WWE"/>
    <property type="match status" value="1"/>
</dbReference>
<comment type="similarity">
    <text evidence="1 8">Belongs to the ATP-dependent DNA ligase family.</text>
</comment>
<dbReference type="GO" id="GO:0006310">
    <property type="term" value="P:DNA recombination"/>
    <property type="evidence" value="ECO:0007669"/>
    <property type="project" value="InterPro"/>
</dbReference>
<evidence type="ECO:0000256" key="5">
    <source>
        <dbReference type="ARBA" id="ARBA00022741"/>
    </source>
</evidence>
<dbReference type="PANTHER" id="PTHR45674">
    <property type="entry name" value="DNA LIGASE 1/3 FAMILY MEMBER"/>
    <property type="match status" value="1"/>
</dbReference>
<feature type="region of interest" description="Disordered" evidence="9">
    <location>
        <begin position="686"/>
        <end position="766"/>
    </location>
</feature>
<dbReference type="PROSITE" id="PS50918">
    <property type="entry name" value="WWE"/>
    <property type="match status" value="1"/>
</dbReference>
<dbReference type="GO" id="GO:0006273">
    <property type="term" value="P:lagging strand elongation"/>
    <property type="evidence" value="ECO:0007669"/>
    <property type="project" value="TreeGrafter"/>
</dbReference>
<evidence type="ECO:0000256" key="9">
    <source>
        <dbReference type="SAM" id="MobiDB-lite"/>
    </source>
</evidence>
<feature type="compositionally biased region" description="Acidic residues" evidence="9">
    <location>
        <begin position="743"/>
        <end position="764"/>
    </location>
</feature>
<sequence>MPQKVKKSSSADKSGEFWKFTLCCRDVERESSLTLKEQIINTYLENEECDMFLAANFLLCKEDLRVFHMSDKKLVSVASEAFNADFQEMRDHLDEGDVSETLSVFLDNTGNALSRSSLTLKKVDDFLEKLTKLTKAEDQENAFAQFCNQKITMIDMLWVTRLIKKDLRIGAGSRTVLNAVHEDAYEMWKNTADLKYVVDKVQGKETDDSQAAKGSTIEILGEFDLSDSDGDDDDRLTTHDKEQKVLKQNDAMKDVEEVIVEATTTTVTGSDATTTTTTTTVTTTTAVIVDEDELQEDGRKRKKTTQPASSRPAKRAKMTAQIRLGKPVKPQLAKAVKTFQEAIKRCPNGMFADLKVDGERLQIHKDGDKFQYWSRNLRPVTEYKIKDVKEFIEQSTTANQVILDGEITMVSTKTGEALPFGALGKHKRQQYGNEDECVVAIFLFDILFYEGKSLLDMPLIKRRRLLKRIITPIEHRIIICDTQLIDGPLDERESILEDRMMEMMAKNYEGLVIKDINSVYEPKARHWLKMKRMNLDGMADTVDACVVGGYWGTGRMAGTIAVFLVAVRDPSDDTYWSICKVGNGFDDDTINELTEYFEPKMTKIQGNYSAVPDWLHTDRTHVPDLILNDPKDTKIFEVAGAEFSESRYHPCGISIRFPHALRIRDDKDVNTMTTVDNLKHLYEESKKTSSVKKLKDRRQGGVATTATATATRPTTSRSRTTASTTSTAPKTKRQKREPQPRVEEEDDEEDEEDVPDVEEEDTEFVDPNAPASGFIWQYYDNGWADYQVEASECVEEVFQDWSINARNYDIRSVKSGAWEYMIDFTNMTQTNVTHENHTVRRIRRVKWT</sequence>
<dbReference type="InterPro" id="IPR004170">
    <property type="entry name" value="WWE_dom"/>
</dbReference>
<name>A0A7S1KS15_9EUKA</name>
<dbReference type="Gene3D" id="1.10.3260.10">
    <property type="entry name" value="DNA ligase, ATP-dependent, N-terminal domain"/>
    <property type="match status" value="1"/>
</dbReference>
<organism evidence="12">
    <name type="scientific">Percolomonas cosmopolitus</name>
    <dbReference type="NCBI Taxonomy" id="63605"/>
    <lineage>
        <taxon>Eukaryota</taxon>
        <taxon>Discoba</taxon>
        <taxon>Heterolobosea</taxon>
        <taxon>Tetramitia</taxon>
        <taxon>Eutetramitia</taxon>
        <taxon>Percolomonadidae</taxon>
        <taxon>Percolomonas</taxon>
    </lineage>
</organism>
<evidence type="ECO:0000256" key="7">
    <source>
        <dbReference type="ARBA" id="ARBA00034003"/>
    </source>
</evidence>
<dbReference type="NCBIfam" id="TIGR00574">
    <property type="entry name" value="dnl1"/>
    <property type="match status" value="1"/>
</dbReference>
<dbReference type="GO" id="GO:0003910">
    <property type="term" value="F:DNA ligase (ATP) activity"/>
    <property type="evidence" value="ECO:0007669"/>
    <property type="project" value="UniProtKB-EC"/>
</dbReference>
<evidence type="ECO:0000256" key="3">
    <source>
        <dbReference type="ARBA" id="ARBA00022598"/>
    </source>
</evidence>
<evidence type="ECO:0000256" key="1">
    <source>
        <dbReference type="ARBA" id="ARBA00007572"/>
    </source>
</evidence>
<keyword evidence="6" id="KW-0067">ATP-binding</keyword>
<dbReference type="Gene3D" id="3.30.470.30">
    <property type="entry name" value="DNA ligase/mRNA capping enzyme"/>
    <property type="match status" value="1"/>
</dbReference>
<accession>A0A7S1KS15</accession>
<feature type="domain" description="WWE" evidence="11">
    <location>
        <begin position="762"/>
        <end position="844"/>
    </location>
</feature>
<dbReference type="GO" id="GO:0003677">
    <property type="term" value="F:DNA binding"/>
    <property type="evidence" value="ECO:0007669"/>
    <property type="project" value="InterPro"/>
</dbReference>
<feature type="compositionally biased region" description="Low complexity" evidence="9">
    <location>
        <begin position="703"/>
        <end position="729"/>
    </location>
</feature>
<evidence type="ECO:0000259" key="10">
    <source>
        <dbReference type="PROSITE" id="PS50160"/>
    </source>
</evidence>
<feature type="domain" description="ATP-dependent DNA ligase family profile" evidence="10">
    <location>
        <begin position="432"/>
        <end position="569"/>
    </location>
</feature>
<dbReference type="InterPro" id="IPR012340">
    <property type="entry name" value="NA-bd_OB-fold"/>
</dbReference>
<dbReference type="SUPFAM" id="SSF56091">
    <property type="entry name" value="DNA ligase/mRNA capping enzyme, catalytic domain"/>
    <property type="match status" value="1"/>
</dbReference>
<dbReference type="Gene3D" id="3.30.1490.70">
    <property type="match status" value="1"/>
</dbReference>
<dbReference type="Pfam" id="PF01068">
    <property type="entry name" value="DNA_ligase_A_M"/>
    <property type="match status" value="1"/>
</dbReference>
<dbReference type="PROSITE" id="PS50160">
    <property type="entry name" value="DNA_LIGASE_A3"/>
    <property type="match status" value="1"/>
</dbReference>
<dbReference type="PROSITE" id="PS00333">
    <property type="entry name" value="DNA_LIGASE_A2"/>
    <property type="match status" value="1"/>
</dbReference>
<evidence type="ECO:0000259" key="11">
    <source>
        <dbReference type="PROSITE" id="PS50918"/>
    </source>
</evidence>
<dbReference type="AlphaFoldDB" id="A0A7S1KS15"/>
<dbReference type="InterPro" id="IPR012310">
    <property type="entry name" value="DNA_ligase_ATP-dep_cent"/>
</dbReference>
<evidence type="ECO:0000256" key="6">
    <source>
        <dbReference type="ARBA" id="ARBA00022840"/>
    </source>
</evidence>
<dbReference type="GO" id="GO:0005524">
    <property type="term" value="F:ATP binding"/>
    <property type="evidence" value="ECO:0007669"/>
    <property type="project" value="UniProtKB-KW"/>
</dbReference>
<keyword evidence="3" id="KW-0436">Ligase</keyword>
<comment type="catalytic activity">
    <reaction evidence="7">
        <text>ATP + (deoxyribonucleotide)n-3'-hydroxyl + 5'-phospho-(deoxyribonucleotide)m = (deoxyribonucleotide)n+m + AMP + diphosphate.</text>
        <dbReference type="EC" id="6.5.1.1"/>
    </reaction>
</comment>
<evidence type="ECO:0000256" key="2">
    <source>
        <dbReference type="ARBA" id="ARBA00012727"/>
    </source>
</evidence>
<dbReference type="InterPro" id="IPR012308">
    <property type="entry name" value="DNA_ligase_ATP-dep_N"/>
</dbReference>
<evidence type="ECO:0000256" key="4">
    <source>
        <dbReference type="ARBA" id="ARBA00022705"/>
    </source>
</evidence>
<dbReference type="EC" id="6.5.1.1" evidence="2"/>
<dbReference type="Gene3D" id="3.30.720.50">
    <property type="match status" value="1"/>
</dbReference>
<dbReference type="GO" id="GO:0005634">
    <property type="term" value="C:nucleus"/>
    <property type="evidence" value="ECO:0007669"/>
    <property type="project" value="TreeGrafter"/>
</dbReference>
<dbReference type="Gene3D" id="2.40.50.140">
    <property type="entry name" value="Nucleic acid-binding proteins"/>
    <property type="match status" value="1"/>
</dbReference>
<protein>
    <recommendedName>
        <fullName evidence="2">DNA ligase (ATP)</fullName>
        <ecNumber evidence="2">6.5.1.1</ecNumber>
    </recommendedName>
</protein>
<dbReference type="GO" id="GO:0071897">
    <property type="term" value="P:DNA biosynthetic process"/>
    <property type="evidence" value="ECO:0007669"/>
    <property type="project" value="InterPro"/>
</dbReference>
<dbReference type="InterPro" id="IPR050191">
    <property type="entry name" value="ATP-dep_DNA_ligase"/>
</dbReference>
<keyword evidence="4" id="KW-0235">DNA replication</keyword>
<proteinExistence type="inferred from homology"/>
<dbReference type="InterPro" id="IPR037197">
    <property type="entry name" value="WWE_dom_sf"/>
</dbReference>
<dbReference type="EMBL" id="HBGD01008257">
    <property type="protein sequence ID" value="CAD9083542.1"/>
    <property type="molecule type" value="Transcribed_RNA"/>
</dbReference>
<dbReference type="SUPFAM" id="SSF50249">
    <property type="entry name" value="Nucleic acid-binding proteins"/>
    <property type="match status" value="1"/>
</dbReference>
<gene>
    <name evidence="12" type="ORF">PCOS0759_LOCUS6796</name>
</gene>
<evidence type="ECO:0000256" key="8">
    <source>
        <dbReference type="RuleBase" id="RU004196"/>
    </source>
</evidence>
<dbReference type="InterPro" id="IPR000977">
    <property type="entry name" value="DNA_ligase_ATP-dep"/>
</dbReference>
<dbReference type="PANTHER" id="PTHR45674:SF9">
    <property type="entry name" value="DNA LIGASE 3"/>
    <property type="match status" value="1"/>
</dbReference>
<keyword evidence="5" id="KW-0547">Nucleotide-binding</keyword>
<reference evidence="12" key="1">
    <citation type="submission" date="2021-01" db="EMBL/GenBank/DDBJ databases">
        <authorList>
            <person name="Corre E."/>
            <person name="Pelletier E."/>
            <person name="Niang G."/>
            <person name="Scheremetjew M."/>
            <person name="Finn R."/>
            <person name="Kale V."/>
            <person name="Holt S."/>
            <person name="Cochrane G."/>
            <person name="Meng A."/>
            <person name="Brown T."/>
            <person name="Cohen L."/>
        </authorList>
    </citation>
    <scope>NUCLEOTIDE SEQUENCE</scope>
    <source>
        <strain evidence="12">WS</strain>
    </source>
</reference>
<feature type="region of interest" description="Disordered" evidence="9">
    <location>
        <begin position="291"/>
        <end position="318"/>
    </location>
</feature>